<dbReference type="AlphaFoldDB" id="A0A1B1DZG6"/>
<organism evidence="1 2">
    <name type="scientific">Plasmodium coatneyi</name>
    <dbReference type="NCBI Taxonomy" id="208452"/>
    <lineage>
        <taxon>Eukaryota</taxon>
        <taxon>Sar</taxon>
        <taxon>Alveolata</taxon>
        <taxon>Apicomplexa</taxon>
        <taxon>Aconoidasida</taxon>
        <taxon>Haemosporida</taxon>
        <taxon>Plasmodiidae</taxon>
        <taxon>Plasmodium</taxon>
    </lineage>
</organism>
<gene>
    <name evidence="1" type="ORF">PCOAH_00026800</name>
</gene>
<dbReference type="VEuPathDB" id="PlasmoDB:PCOAH_00026800"/>
<accession>A0A1B1DZG6</accession>
<evidence type="ECO:0000313" key="1">
    <source>
        <dbReference type="EMBL" id="ANQ08191.1"/>
    </source>
</evidence>
<sequence length="274" mass="31194">MSAVQLDRQNLPSYIKFYKQFDESNVECKSGCDNNITNVTDRCKGNKCNVTIDRIKKALGYIYHECGKDKTPSKEEAYHFFYYWLGDKLSKSEEGRANFLAEIGLICDAINDSCTSGQKCGIPRDNPEPSTFDSQKKIFDYYYDYSRIKENLKNGEPNCHDSWSSYRAEVSLACDVVKEYCAGKGKDDEKAYCEEFKTKYLPYCTMAKLSELTCELTSTQQRIVSAATLAVSSKANEAVSKATTTASLTSSMVASKYNHYKYIIIIEKYIYNYN</sequence>
<dbReference type="EMBL" id="CP016247">
    <property type="protein sequence ID" value="ANQ08191.1"/>
    <property type="molecule type" value="Genomic_DNA"/>
</dbReference>
<dbReference type="GeneID" id="30909408"/>
<keyword evidence="2" id="KW-1185">Reference proteome</keyword>
<protein>
    <submittedName>
        <fullName evidence="1">KIR-like protein</fullName>
    </submittedName>
</protein>
<name>A0A1B1DZG6_9APIC</name>
<dbReference type="Proteomes" id="UP000092716">
    <property type="component" value="Chromosome 9"/>
</dbReference>
<evidence type="ECO:0000313" key="2">
    <source>
        <dbReference type="Proteomes" id="UP000092716"/>
    </source>
</evidence>
<dbReference type="RefSeq" id="XP_019914886.1">
    <property type="nucleotide sequence ID" value="XM_020059485.1"/>
</dbReference>
<reference evidence="2" key="1">
    <citation type="submission" date="2016-06" db="EMBL/GenBank/DDBJ databases">
        <title>First high quality genome sequence of Plasmodium coatneyi using continuous long reads from single molecule, real-time sequencing.</title>
        <authorList>
            <person name="Chien J.-T."/>
            <person name="Pakala S.B."/>
            <person name="Geraldo J.A."/>
            <person name="Lapp S.A."/>
            <person name="Barnwell J.W."/>
            <person name="Kissinger J.C."/>
            <person name="Galinski M.R."/>
            <person name="Humphrey J.C."/>
        </authorList>
    </citation>
    <scope>NUCLEOTIDE SEQUENCE [LARGE SCALE GENOMIC DNA]</scope>
    <source>
        <strain evidence="2">Hackeri</strain>
    </source>
</reference>
<dbReference type="KEGG" id="pcot:PCOAH_00026800"/>
<proteinExistence type="predicted"/>